<gene>
    <name evidence="10 12" type="primary">gshB</name>
    <name evidence="12" type="ORF">V6X30_06920</name>
</gene>
<keyword evidence="7 10" id="KW-0067">ATP-binding</keyword>
<dbReference type="HAMAP" id="MF_00162">
    <property type="entry name" value="GSH_S"/>
    <property type="match status" value="1"/>
</dbReference>
<evidence type="ECO:0000313" key="13">
    <source>
        <dbReference type="Proteomes" id="UP001556637"/>
    </source>
</evidence>
<comment type="similarity">
    <text evidence="10">Belongs to the prokaryotic GSH synthase family.</text>
</comment>
<evidence type="ECO:0000313" key="12">
    <source>
        <dbReference type="EMBL" id="MEX0431127.1"/>
    </source>
</evidence>
<accession>A0ABV3T7F4</accession>
<evidence type="ECO:0000256" key="4">
    <source>
        <dbReference type="ARBA" id="ARBA00022684"/>
    </source>
</evidence>
<dbReference type="Proteomes" id="UP001556637">
    <property type="component" value="Unassembled WGS sequence"/>
</dbReference>
<organism evidence="12 13">
    <name type="scientific">Spiribacter insolitus</name>
    <dbReference type="NCBI Taxonomy" id="3122417"/>
    <lineage>
        <taxon>Bacteria</taxon>
        <taxon>Pseudomonadati</taxon>
        <taxon>Pseudomonadota</taxon>
        <taxon>Gammaproteobacteria</taxon>
        <taxon>Chromatiales</taxon>
        <taxon>Ectothiorhodospiraceae</taxon>
        <taxon>Spiribacter</taxon>
    </lineage>
</organism>
<dbReference type="Gene3D" id="3.40.50.20">
    <property type="match status" value="1"/>
</dbReference>
<dbReference type="PROSITE" id="PS50975">
    <property type="entry name" value="ATP_GRASP"/>
    <property type="match status" value="1"/>
</dbReference>
<keyword evidence="9" id="KW-0464">Manganese</keyword>
<proteinExistence type="inferred from homology"/>
<evidence type="ECO:0000256" key="2">
    <source>
        <dbReference type="ARBA" id="ARBA00001946"/>
    </source>
</evidence>
<dbReference type="Gene3D" id="3.30.1490.20">
    <property type="entry name" value="ATP-grasp fold, A domain"/>
    <property type="match status" value="1"/>
</dbReference>
<dbReference type="InterPro" id="IPR004218">
    <property type="entry name" value="GSHS_ATP-bd"/>
</dbReference>
<evidence type="ECO:0000256" key="8">
    <source>
        <dbReference type="ARBA" id="ARBA00022842"/>
    </source>
</evidence>
<comment type="caution">
    <text evidence="12">The sequence shown here is derived from an EMBL/GenBank/DDBJ whole genome shotgun (WGS) entry which is preliminary data.</text>
</comment>
<comment type="cofactor">
    <cofactor evidence="1">
        <name>Mn(2+)</name>
        <dbReference type="ChEBI" id="CHEBI:29035"/>
    </cofactor>
</comment>
<comment type="catalytic activity">
    <reaction evidence="10">
        <text>gamma-L-glutamyl-L-cysteine + glycine + ATP = glutathione + ADP + phosphate + H(+)</text>
        <dbReference type="Rhea" id="RHEA:13557"/>
        <dbReference type="ChEBI" id="CHEBI:15378"/>
        <dbReference type="ChEBI" id="CHEBI:30616"/>
        <dbReference type="ChEBI" id="CHEBI:43474"/>
        <dbReference type="ChEBI" id="CHEBI:57305"/>
        <dbReference type="ChEBI" id="CHEBI:57925"/>
        <dbReference type="ChEBI" id="CHEBI:58173"/>
        <dbReference type="ChEBI" id="CHEBI:456216"/>
        <dbReference type="EC" id="6.3.2.3"/>
    </reaction>
</comment>
<dbReference type="SUPFAM" id="SSF56059">
    <property type="entry name" value="Glutathione synthetase ATP-binding domain-like"/>
    <property type="match status" value="1"/>
</dbReference>
<dbReference type="InterPro" id="IPR011761">
    <property type="entry name" value="ATP-grasp"/>
</dbReference>
<evidence type="ECO:0000256" key="6">
    <source>
        <dbReference type="ARBA" id="ARBA00022741"/>
    </source>
</evidence>
<dbReference type="InterPro" id="IPR004215">
    <property type="entry name" value="GSHS_N"/>
</dbReference>
<protein>
    <recommendedName>
        <fullName evidence="10">Glutathione synthetase</fullName>
        <ecNumber evidence="10">6.3.2.3</ecNumber>
    </recommendedName>
    <alternativeName>
        <fullName evidence="10">GSH synthetase</fullName>
        <shortName evidence="10">GSH-S</shortName>
        <shortName evidence="10">GSHase</shortName>
    </alternativeName>
    <alternativeName>
        <fullName evidence="10">Glutathione synthase</fullName>
    </alternativeName>
</protein>
<dbReference type="Pfam" id="PF02955">
    <property type="entry name" value="GSH-S_ATP"/>
    <property type="match status" value="1"/>
</dbReference>
<dbReference type="GO" id="GO:0004363">
    <property type="term" value="F:glutathione synthase activity"/>
    <property type="evidence" value="ECO:0007669"/>
    <property type="project" value="UniProtKB-EC"/>
</dbReference>
<keyword evidence="13" id="KW-1185">Reference proteome</keyword>
<dbReference type="NCBIfam" id="TIGR01380">
    <property type="entry name" value="glut_syn"/>
    <property type="match status" value="1"/>
</dbReference>
<dbReference type="EC" id="6.3.2.3" evidence="10"/>
<keyword evidence="8" id="KW-0460">Magnesium</keyword>
<dbReference type="Pfam" id="PF02951">
    <property type="entry name" value="GSH-S_N"/>
    <property type="match status" value="1"/>
</dbReference>
<keyword evidence="3 10" id="KW-0436">Ligase</keyword>
<dbReference type="RefSeq" id="WP_367983891.1">
    <property type="nucleotide sequence ID" value="NZ_JBAKFF010000001.1"/>
</dbReference>
<dbReference type="SUPFAM" id="SSF52440">
    <property type="entry name" value="PreATP-grasp domain"/>
    <property type="match status" value="1"/>
</dbReference>
<keyword evidence="6 10" id="KW-0547">Nucleotide-binding</keyword>
<keyword evidence="5" id="KW-0479">Metal-binding</keyword>
<evidence type="ECO:0000256" key="7">
    <source>
        <dbReference type="ARBA" id="ARBA00022840"/>
    </source>
</evidence>
<dbReference type="PANTHER" id="PTHR21621">
    <property type="entry name" value="RIBOSOMAL PROTEIN S6 MODIFICATION PROTEIN"/>
    <property type="match status" value="1"/>
</dbReference>
<evidence type="ECO:0000256" key="1">
    <source>
        <dbReference type="ARBA" id="ARBA00001936"/>
    </source>
</evidence>
<evidence type="ECO:0000256" key="3">
    <source>
        <dbReference type="ARBA" id="ARBA00022598"/>
    </source>
</evidence>
<comment type="pathway">
    <text evidence="10">Sulfur metabolism; glutathione biosynthesis; glutathione from L-cysteine and L-glutamate: step 2/2.</text>
</comment>
<comment type="cofactor">
    <cofactor evidence="2">
        <name>Mg(2+)</name>
        <dbReference type="ChEBI" id="CHEBI:18420"/>
    </cofactor>
</comment>
<evidence type="ECO:0000256" key="10">
    <source>
        <dbReference type="HAMAP-Rule" id="MF_00162"/>
    </source>
</evidence>
<keyword evidence="4 10" id="KW-0317">Glutathione biosynthesis</keyword>
<feature type="domain" description="ATP-grasp" evidence="11">
    <location>
        <begin position="124"/>
        <end position="311"/>
    </location>
</feature>
<evidence type="ECO:0000256" key="9">
    <source>
        <dbReference type="ARBA" id="ARBA00023211"/>
    </source>
</evidence>
<dbReference type="EMBL" id="JBAKFF010000001">
    <property type="protein sequence ID" value="MEX0431127.1"/>
    <property type="molecule type" value="Genomic_DNA"/>
</dbReference>
<dbReference type="PANTHER" id="PTHR21621:SF4">
    <property type="entry name" value="GLUTATHIONE SYNTHETASE"/>
    <property type="match status" value="1"/>
</dbReference>
<dbReference type="InterPro" id="IPR016185">
    <property type="entry name" value="PreATP-grasp_dom_sf"/>
</dbReference>
<sequence>MAYRLGVVMDPIEGITPYKDTTLAMLLEAQRRGWEIRYLTLADLSLRDGTAYGDGALLEVRDDNHDWFSLGERDEEPLENLDAILMRKDPPVDSAYVYATHILEVAERAGVLVVNRPRGLRDVQEKLSIAHFPQCCTPTVVEMKAEPLKAFINAQERAVLKPLHGMGGEAIFVVHAGDPNTSVIIEQLSERGTRYVMAQRYLPEISDGDRRILVIDGQPVDFALARLPAAGESRGNLAAGGRGVARPLTEREHWIVEQVRPLLAEHGILFAGLDVIGGYLTEVNVTSPTCVREIDAQQGTNIAAELFTVIEHRLMGRP</sequence>
<evidence type="ECO:0000256" key="5">
    <source>
        <dbReference type="ARBA" id="ARBA00022723"/>
    </source>
</evidence>
<name>A0ABV3T7F4_9GAMM</name>
<evidence type="ECO:0000259" key="11">
    <source>
        <dbReference type="PROSITE" id="PS50975"/>
    </source>
</evidence>
<dbReference type="InterPro" id="IPR006284">
    <property type="entry name" value="Glut_synth_pro"/>
</dbReference>
<reference evidence="12 13" key="1">
    <citation type="submission" date="2024-02" db="EMBL/GenBank/DDBJ databases">
        <title>New especies of Spiribacter isolated from saline water.</title>
        <authorList>
            <person name="Leon M.J."/>
            <person name="De La Haba R."/>
            <person name="Sanchez-Porro C."/>
            <person name="Ventosa A."/>
        </authorList>
    </citation>
    <scope>NUCLEOTIDE SEQUENCE [LARGE SCALE GENOMIC DNA]</scope>
    <source>
        <strain evidence="13">ag22IC4-189</strain>
    </source>
</reference>
<dbReference type="NCBIfam" id="NF003573">
    <property type="entry name" value="PRK05246.1"/>
    <property type="match status" value="1"/>
</dbReference>
<dbReference type="Gene3D" id="3.30.470.20">
    <property type="entry name" value="ATP-grasp fold, B domain"/>
    <property type="match status" value="1"/>
</dbReference>
<dbReference type="InterPro" id="IPR013815">
    <property type="entry name" value="ATP_grasp_subdomain_1"/>
</dbReference>